<dbReference type="EMBL" id="JAJADQ010000007">
    <property type="protein sequence ID" value="MCB2378808.1"/>
    <property type="molecule type" value="Genomic_DNA"/>
</dbReference>
<protein>
    <submittedName>
        <fullName evidence="2">VOC family protein</fullName>
    </submittedName>
</protein>
<dbReference type="CDD" id="cd06587">
    <property type="entry name" value="VOC"/>
    <property type="match status" value="1"/>
</dbReference>
<dbReference type="Pfam" id="PF22658">
    <property type="entry name" value="YycE-like_N"/>
    <property type="match status" value="1"/>
</dbReference>
<comment type="caution">
    <text evidence="2">The sequence shown here is derived from an EMBL/GenBank/DDBJ whole genome shotgun (WGS) entry which is preliminary data.</text>
</comment>
<evidence type="ECO:0000313" key="2">
    <source>
        <dbReference type="EMBL" id="MCB2378808.1"/>
    </source>
</evidence>
<dbReference type="SUPFAM" id="SSF54593">
    <property type="entry name" value="Glyoxalase/Bleomycin resistance protein/Dihydroxybiphenyl dioxygenase"/>
    <property type="match status" value="1"/>
</dbReference>
<dbReference type="InterPro" id="IPR058997">
    <property type="entry name" value="YycE-like_C"/>
</dbReference>
<dbReference type="Proteomes" id="UP001165297">
    <property type="component" value="Unassembled WGS sequence"/>
</dbReference>
<sequence length="130" mass="14804">MLAPKLRVARPTNQLPALIHFYKDGLGLSTLCSFENHNGFDGVMLGHPQAPYHLEFTTQAGHVVEPGPNPEHLLVFYLPDKVQWQAAVDRLRQHGYVSLPAYNPYWDHLGLTFKDPDGYHVVLQNADWQF</sequence>
<accession>A0ABS8AEF3</accession>
<feature type="domain" description="VOC" evidence="1">
    <location>
        <begin position="4"/>
        <end position="126"/>
    </location>
</feature>
<dbReference type="InterPro" id="IPR037523">
    <property type="entry name" value="VOC_core"/>
</dbReference>
<name>A0ABS8AEF3_9BACT</name>
<dbReference type="Pfam" id="PF22659">
    <property type="entry name" value="YycE-like_C"/>
    <property type="match status" value="1"/>
</dbReference>
<dbReference type="PROSITE" id="PS51819">
    <property type="entry name" value="VOC"/>
    <property type="match status" value="1"/>
</dbReference>
<proteinExistence type="predicted"/>
<dbReference type="Gene3D" id="3.10.180.10">
    <property type="entry name" value="2,3-Dihydroxybiphenyl 1,2-Dioxygenase, domain 1"/>
    <property type="match status" value="1"/>
</dbReference>
<organism evidence="2 3">
    <name type="scientific">Hymenobacter nitidus</name>
    <dbReference type="NCBI Taxonomy" id="2880929"/>
    <lineage>
        <taxon>Bacteria</taxon>
        <taxon>Pseudomonadati</taxon>
        <taxon>Bacteroidota</taxon>
        <taxon>Cytophagia</taxon>
        <taxon>Cytophagales</taxon>
        <taxon>Hymenobacteraceae</taxon>
        <taxon>Hymenobacter</taxon>
    </lineage>
</organism>
<gene>
    <name evidence="2" type="ORF">LGH70_14500</name>
</gene>
<keyword evidence="3" id="KW-1185">Reference proteome</keyword>
<reference evidence="2" key="1">
    <citation type="submission" date="2021-10" db="EMBL/GenBank/DDBJ databases">
        <authorList>
            <person name="Dean J.D."/>
            <person name="Kim M.K."/>
            <person name="Newey C.N."/>
            <person name="Stoker T.S."/>
            <person name="Thompson D.W."/>
            <person name="Grose J.H."/>
        </authorList>
    </citation>
    <scope>NUCLEOTIDE SEQUENCE</scope>
    <source>
        <strain evidence="2">BT635</strain>
    </source>
</reference>
<dbReference type="InterPro" id="IPR029068">
    <property type="entry name" value="Glyas_Bleomycin-R_OHBP_Dase"/>
</dbReference>
<evidence type="ECO:0000259" key="1">
    <source>
        <dbReference type="PROSITE" id="PS51819"/>
    </source>
</evidence>
<evidence type="ECO:0000313" key="3">
    <source>
        <dbReference type="Proteomes" id="UP001165297"/>
    </source>
</evidence>
<dbReference type="RefSeq" id="WP_226186950.1">
    <property type="nucleotide sequence ID" value="NZ_JAJADQ010000007.1"/>
</dbReference>
<dbReference type="InterPro" id="IPR058998">
    <property type="entry name" value="YycE-like_N"/>
</dbReference>